<dbReference type="EMBL" id="LNQE01001916">
    <property type="protein sequence ID" value="KUG02607.1"/>
    <property type="molecule type" value="Genomic_DNA"/>
</dbReference>
<proteinExistence type="predicted"/>
<gene>
    <name evidence="1" type="ORF">ASZ90_019975</name>
</gene>
<comment type="caution">
    <text evidence="1">The sequence shown here is derived from an EMBL/GenBank/DDBJ whole genome shotgun (WGS) entry which is preliminary data.</text>
</comment>
<name>A0A0W8E1Q7_9ZZZZ</name>
<dbReference type="AlphaFoldDB" id="A0A0W8E1Q7"/>
<sequence length="38" mass="4386">MEAVTEPSENKEIVNLAAGFDHHECAPRQKRFIYGKIR</sequence>
<organism evidence="1">
    <name type="scientific">hydrocarbon metagenome</name>
    <dbReference type="NCBI Taxonomy" id="938273"/>
    <lineage>
        <taxon>unclassified sequences</taxon>
        <taxon>metagenomes</taxon>
        <taxon>ecological metagenomes</taxon>
    </lineage>
</organism>
<accession>A0A0W8E1Q7</accession>
<protein>
    <submittedName>
        <fullName evidence="1">Uncharacterized protein</fullName>
    </submittedName>
</protein>
<reference evidence="1" key="1">
    <citation type="journal article" date="2015" name="Proc. Natl. Acad. Sci. U.S.A.">
        <title>Networks of energetic and metabolic interactions define dynamics in microbial communities.</title>
        <authorList>
            <person name="Embree M."/>
            <person name="Liu J.K."/>
            <person name="Al-Bassam M.M."/>
            <person name="Zengler K."/>
        </authorList>
    </citation>
    <scope>NUCLEOTIDE SEQUENCE</scope>
</reference>
<evidence type="ECO:0000313" key="1">
    <source>
        <dbReference type="EMBL" id="KUG02607.1"/>
    </source>
</evidence>